<dbReference type="GO" id="GO:0005524">
    <property type="term" value="F:ATP binding"/>
    <property type="evidence" value="ECO:0007669"/>
    <property type="project" value="UniProtKB-UniRule"/>
</dbReference>
<dbReference type="RefSeq" id="WP_136150704.1">
    <property type="nucleotide sequence ID" value="NZ_CP038810.1"/>
</dbReference>
<keyword evidence="2 3" id="KW-0067">ATP-binding</keyword>
<dbReference type="Pfam" id="PF22357">
    <property type="entry name" value="AF1548-like_C"/>
    <property type="match status" value="1"/>
</dbReference>
<evidence type="ECO:0000256" key="3">
    <source>
        <dbReference type="PROSITE-ProRule" id="PRU00492"/>
    </source>
</evidence>
<evidence type="ECO:0000256" key="2">
    <source>
        <dbReference type="ARBA" id="ARBA00022840"/>
    </source>
</evidence>
<gene>
    <name evidence="5" type="ORF">GS03_00184</name>
</gene>
<dbReference type="PROSITE" id="PS51161">
    <property type="entry name" value="ATP_CONE"/>
    <property type="match status" value="1"/>
</dbReference>
<evidence type="ECO:0000259" key="4">
    <source>
        <dbReference type="PROSITE" id="PS51161"/>
    </source>
</evidence>
<dbReference type="KEGG" id="fsn:GS03_00184"/>
<dbReference type="InterPro" id="IPR005144">
    <property type="entry name" value="ATP-cone_dom"/>
</dbReference>
<keyword evidence="6" id="KW-1185">Reference proteome</keyword>
<evidence type="ECO:0000256" key="1">
    <source>
        <dbReference type="ARBA" id="ARBA00022741"/>
    </source>
</evidence>
<dbReference type="Pfam" id="PF03477">
    <property type="entry name" value="ATP-cone"/>
    <property type="match status" value="1"/>
</dbReference>
<dbReference type="InterPro" id="IPR054374">
    <property type="entry name" value="AF1548-like_C"/>
</dbReference>
<proteinExistence type="predicted"/>
<evidence type="ECO:0000313" key="6">
    <source>
        <dbReference type="Proteomes" id="UP000296862"/>
    </source>
</evidence>
<dbReference type="InterPro" id="IPR011856">
    <property type="entry name" value="tRNA_endonuc-like_dom_sf"/>
</dbReference>
<evidence type="ECO:0000313" key="5">
    <source>
        <dbReference type="EMBL" id="QBZ96706.1"/>
    </source>
</evidence>
<dbReference type="OrthoDB" id="320396at2"/>
<dbReference type="Gene3D" id="3.40.1350.10">
    <property type="match status" value="1"/>
</dbReference>
<feature type="domain" description="ATP-cone" evidence="4">
    <location>
        <begin position="1"/>
        <end position="84"/>
    </location>
</feature>
<sequence>MKIVKHSGSVVEFNRDKLKSSLLKSGASILVVDGILQAIDNQIYEGITTKKIYKLAFNLLKKSSNSNAARYNLRVAIQMLGPAGFFFEKFISRLFISEGYTTKNNLFLQGKCVSHEIDVVIKKNNYIEMIECKFHPRSETNSDVKVPMYILSRFNDLKDRNHPIFSKSDKISSCWIATNNRFTTDAMSFANCSGLKLLSWDYPPKFCLRKKIDNEQLYPITCLTTLTLAEKDKLLVSDIILAREIIDKVEVLEKIGLSPIRIKNVTKEASELCKYL</sequence>
<dbReference type="GO" id="GO:0003676">
    <property type="term" value="F:nucleic acid binding"/>
    <property type="evidence" value="ECO:0007669"/>
    <property type="project" value="InterPro"/>
</dbReference>
<dbReference type="SUPFAM" id="SSF52980">
    <property type="entry name" value="Restriction endonuclease-like"/>
    <property type="match status" value="1"/>
</dbReference>
<dbReference type="AlphaFoldDB" id="A0A4P7PQJ0"/>
<accession>A0A4P7PQJ0</accession>
<protein>
    <recommendedName>
        <fullName evidence="4">ATP-cone domain-containing protein</fullName>
    </recommendedName>
</protein>
<name>A0A4P7PQJ0_9FLAO</name>
<dbReference type="Proteomes" id="UP000296862">
    <property type="component" value="Chromosome"/>
</dbReference>
<dbReference type="InterPro" id="IPR011335">
    <property type="entry name" value="Restrct_endonuc-II-like"/>
</dbReference>
<dbReference type="EMBL" id="CP038810">
    <property type="protein sequence ID" value="QBZ96706.1"/>
    <property type="molecule type" value="Genomic_DNA"/>
</dbReference>
<reference evidence="5 6" key="1">
    <citation type="submission" date="2019-04" db="EMBL/GenBank/DDBJ databases">
        <title>Flavobacterium sp. GS03.</title>
        <authorList>
            <person name="Kim H."/>
        </authorList>
    </citation>
    <scope>NUCLEOTIDE SEQUENCE [LARGE SCALE GENOMIC DNA]</scope>
    <source>
        <strain evidence="5 6">GS03</strain>
    </source>
</reference>
<organism evidence="5 6">
    <name type="scientific">Flavobacterium sangjuense</name>
    <dbReference type="NCBI Taxonomy" id="2518177"/>
    <lineage>
        <taxon>Bacteria</taxon>
        <taxon>Pseudomonadati</taxon>
        <taxon>Bacteroidota</taxon>
        <taxon>Flavobacteriia</taxon>
        <taxon>Flavobacteriales</taxon>
        <taxon>Flavobacteriaceae</taxon>
        <taxon>Flavobacterium</taxon>
    </lineage>
</organism>
<keyword evidence="1 3" id="KW-0547">Nucleotide-binding</keyword>